<keyword evidence="1" id="KW-0472">Membrane</keyword>
<evidence type="ECO:0000313" key="2">
    <source>
        <dbReference type="Proteomes" id="UP000829291"/>
    </source>
</evidence>
<reference evidence="3" key="1">
    <citation type="submission" date="2025-08" db="UniProtKB">
        <authorList>
            <consortium name="RefSeq"/>
        </authorList>
    </citation>
    <scope>IDENTIFICATION</scope>
    <source>
        <tissue evidence="3">Thorax and Abdomen</tissue>
    </source>
</reference>
<dbReference type="RefSeq" id="XP_046590169.1">
    <property type="nucleotide sequence ID" value="XM_046734213.1"/>
</dbReference>
<dbReference type="Proteomes" id="UP000829291">
    <property type="component" value="Chromosome 3"/>
</dbReference>
<organism evidence="2 3">
    <name type="scientific">Neodiprion lecontei</name>
    <name type="common">Redheaded pine sawfly</name>
    <dbReference type="NCBI Taxonomy" id="441921"/>
    <lineage>
        <taxon>Eukaryota</taxon>
        <taxon>Metazoa</taxon>
        <taxon>Ecdysozoa</taxon>
        <taxon>Arthropoda</taxon>
        <taxon>Hexapoda</taxon>
        <taxon>Insecta</taxon>
        <taxon>Pterygota</taxon>
        <taxon>Neoptera</taxon>
        <taxon>Endopterygota</taxon>
        <taxon>Hymenoptera</taxon>
        <taxon>Tenthredinoidea</taxon>
        <taxon>Diprionidae</taxon>
        <taxon>Diprioninae</taxon>
        <taxon>Neodiprion</taxon>
    </lineage>
</organism>
<accession>A0ABM3FQ65</accession>
<evidence type="ECO:0000256" key="1">
    <source>
        <dbReference type="SAM" id="Phobius"/>
    </source>
</evidence>
<protein>
    <submittedName>
        <fullName evidence="3">Uncharacterized protein LOC124293388</fullName>
    </submittedName>
</protein>
<keyword evidence="1" id="KW-1133">Transmembrane helix</keyword>
<sequence>MKDVYVIKVKTRPPLSSLYPSERRYSASTVGGLALVHLGLGLLGMLLGVLARSIQGPILGLASLVPFSSGLLAWRRWYIDRNISIFFYGSLFSALLALLCSLATLLDITVVSGVSATSEWRLENVFAFGKNDDDEETIGLNVTDSGIFRGGFFTFWRAGDPTDFPANFVLDLNLLVACVLEAFWSLLSVRISLRGMRNLGGSERPANRDCNESENDRITRITCNGFGKKPPTPNPRLIIERRGSIDDNEFRFRDISNVEISSGPRLPLPESNTEFRERVERFLANQAAHRIVEGSCS</sequence>
<gene>
    <name evidence="3" type="primary">LOC124293388</name>
</gene>
<keyword evidence="2" id="KW-1185">Reference proteome</keyword>
<feature type="transmembrane region" description="Helical" evidence="1">
    <location>
        <begin position="168"/>
        <end position="187"/>
    </location>
</feature>
<proteinExistence type="predicted"/>
<dbReference type="GeneID" id="124293388"/>
<evidence type="ECO:0000313" key="3">
    <source>
        <dbReference type="RefSeq" id="XP_046590169.1"/>
    </source>
</evidence>
<feature type="transmembrane region" description="Helical" evidence="1">
    <location>
        <begin position="86"/>
        <end position="106"/>
    </location>
</feature>
<feature type="transmembrane region" description="Helical" evidence="1">
    <location>
        <begin position="57"/>
        <end position="74"/>
    </location>
</feature>
<keyword evidence="1" id="KW-0812">Transmembrane</keyword>
<name>A0ABM3FQ65_NEOLC</name>
<feature type="transmembrane region" description="Helical" evidence="1">
    <location>
        <begin position="30"/>
        <end position="51"/>
    </location>
</feature>